<dbReference type="Pfam" id="PF13188">
    <property type="entry name" value="PAS_8"/>
    <property type="match status" value="1"/>
</dbReference>
<accession>A0A1G6UXC9</accession>
<dbReference type="Proteomes" id="UP000199344">
    <property type="component" value="Unassembled WGS sequence"/>
</dbReference>
<feature type="domain" description="PAS" evidence="2">
    <location>
        <begin position="392"/>
        <end position="458"/>
    </location>
</feature>
<dbReference type="STRING" id="591205.SAMN05421538_101641"/>
<name>A0A1G6UXC9_9RHOB</name>
<dbReference type="AlphaFoldDB" id="A0A1G6UXC9"/>
<dbReference type="Gene3D" id="3.30.450.20">
    <property type="entry name" value="PAS domain"/>
    <property type="match status" value="1"/>
</dbReference>
<dbReference type="Pfam" id="PF12860">
    <property type="entry name" value="PAS_7"/>
    <property type="match status" value="1"/>
</dbReference>
<feature type="compositionally biased region" description="Basic and acidic residues" evidence="1">
    <location>
        <begin position="524"/>
        <end position="534"/>
    </location>
</feature>
<dbReference type="SUPFAM" id="SSF55785">
    <property type="entry name" value="PYP-like sensor domain (PAS domain)"/>
    <property type="match status" value="2"/>
</dbReference>
<keyword evidence="4" id="KW-1185">Reference proteome</keyword>
<feature type="domain" description="PAS" evidence="2">
    <location>
        <begin position="154"/>
        <end position="221"/>
    </location>
</feature>
<dbReference type="EMBL" id="FNAH01000001">
    <property type="protein sequence ID" value="SDD45386.1"/>
    <property type="molecule type" value="Genomic_DNA"/>
</dbReference>
<sequence>MESLLLAAAALACGVISVLVALLVMRRFEDKSPAMSFASDMIAPCVFLFRDGDLVDATAPARTILSGCSAPTLAALKPWLSRRFDDLSALDRVLDEGGEAEIAGRGGSGAARMRLTVTTIADGVLRLSLIGPDSETSGIVVDSLSQQALEEELELLRSIVEDFPALIFRRDRQGQIVWANDTYLQIAEQQAGRESDWPLPEILIPDATQNAAGSTCRARLDDPLGTRWFECHDHDHAGGSTTYALPADATVQVEESLRNFLQTLTKTFAELPIGLAIFDRGRQLQLFNPALIDLTGLSAGFLTSRPSLYSVLDQLRELRMVPEPRDYRSWRKQITTLEAAAAAGYHAESWSLPGGRTYRVTGRPHPGGAIAFLFEDITTEVSLTRKFRAELALGTQVLDGLEQALIVFNAVGQTVTVNRAYRELRTTDPPERVAEALRQWQGEWNEAPGLSQLETALTRADEAGQDQGVIFGPGESGVLHWVVTALPGGKRMLQFAATAAASSATGGEAETEDAGNAATVGAEAGEKIKPARQR</sequence>
<dbReference type="InterPro" id="IPR000014">
    <property type="entry name" value="PAS"/>
</dbReference>
<reference evidence="3 4" key="1">
    <citation type="submission" date="2016-10" db="EMBL/GenBank/DDBJ databases">
        <authorList>
            <person name="de Groot N.N."/>
        </authorList>
    </citation>
    <scope>NUCLEOTIDE SEQUENCE [LARGE SCALE GENOMIC DNA]</scope>
    <source>
        <strain evidence="3 4">DSM 22220</strain>
    </source>
</reference>
<evidence type="ECO:0000259" key="2">
    <source>
        <dbReference type="SMART" id="SM00091"/>
    </source>
</evidence>
<evidence type="ECO:0000256" key="1">
    <source>
        <dbReference type="SAM" id="MobiDB-lite"/>
    </source>
</evidence>
<dbReference type="InterPro" id="IPR035965">
    <property type="entry name" value="PAS-like_dom_sf"/>
</dbReference>
<dbReference type="RefSeq" id="WP_143025613.1">
    <property type="nucleotide sequence ID" value="NZ_FNAH01000001.1"/>
</dbReference>
<evidence type="ECO:0000313" key="4">
    <source>
        <dbReference type="Proteomes" id="UP000199344"/>
    </source>
</evidence>
<feature type="region of interest" description="Disordered" evidence="1">
    <location>
        <begin position="504"/>
        <end position="534"/>
    </location>
</feature>
<dbReference type="SMART" id="SM00091">
    <property type="entry name" value="PAS"/>
    <property type="match status" value="3"/>
</dbReference>
<proteinExistence type="predicted"/>
<evidence type="ECO:0000313" key="3">
    <source>
        <dbReference type="EMBL" id="SDD45386.1"/>
    </source>
</evidence>
<gene>
    <name evidence="3" type="ORF">SAMN05421538_101641</name>
</gene>
<protein>
    <submittedName>
        <fullName evidence="3">PAS domain-containing protein</fullName>
    </submittedName>
</protein>
<feature type="domain" description="PAS" evidence="2">
    <location>
        <begin position="262"/>
        <end position="329"/>
    </location>
</feature>
<organism evidence="3 4">
    <name type="scientific">Paracoccus isoporae</name>
    <dbReference type="NCBI Taxonomy" id="591205"/>
    <lineage>
        <taxon>Bacteria</taxon>
        <taxon>Pseudomonadati</taxon>
        <taxon>Pseudomonadota</taxon>
        <taxon>Alphaproteobacteria</taxon>
        <taxon>Rhodobacterales</taxon>
        <taxon>Paracoccaceae</taxon>
        <taxon>Paracoccus</taxon>
    </lineage>
</organism>
<dbReference type="OrthoDB" id="9797304at2"/>